<proteinExistence type="predicted"/>
<keyword evidence="1" id="KW-0812">Transmembrane</keyword>
<feature type="transmembrane region" description="Helical" evidence="1">
    <location>
        <begin position="6"/>
        <end position="26"/>
    </location>
</feature>
<sequence>MASFVVNVIITIVLSIICGSILYVMFRRALEPLLNRYNIPLTLFNREDRITLE</sequence>
<name>A0A060SXV8_BLAAD</name>
<gene>
    <name evidence="2" type="ORF">GNLVRS02_ARAD1A15444g</name>
</gene>
<evidence type="ECO:0000256" key="1">
    <source>
        <dbReference type="SAM" id="Phobius"/>
    </source>
</evidence>
<reference evidence="2" key="1">
    <citation type="submission" date="2014-02" db="EMBL/GenBank/DDBJ databases">
        <authorList>
            <person name="Genoscope - CEA"/>
        </authorList>
    </citation>
    <scope>NUCLEOTIDE SEQUENCE</scope>
    <source>
        <strain evidence="2">LS3</strain>
    </source>
</reference>
<accession>A0A060SXV8</accession>
<evidence type="ECO:0000313" key="2">
    <source>
        <dbReference type="EMBL" id="CDP33695.1"/>
    </source>
</evidence>
<dbReference type="AlphaFoldDB" id="A0A060SXV8"/>
<organism evidence="2">
    <name type="scientific">Blastobotrys adeninivorans</name>
    <name type="common">Yeast</name>
    <name type="synonym">Arxula adeninivorans</name>
    <dbReference type="NCBI Taxonomy" id="409370"/>
    <lineage>
        <taxon>Eukaryota</taxon>
        <taxon>Fungi</taxon>
        <taxon>Dikarya</taxon>
        <taxon>Ascomycota</taxon>
        <taxon>Saccharomycotina</taxon>
        <taxon>Dipodascomycetes</taxon>
        <taxon>Dipodascales</taxon>
        <taxon>Trichomonascaceae</taxon>
        <taxon>Blastobotrys</taxon>
    </lineage>
</organism>
<keyword evidence="1" id="KW-0472">Membrane</keyword>
<dbReference type="EMBL" id="HG937691">
    <property type="protein sequence ID" value="CDP33695.1"/>
    <property type="molecule type" value="Genomic_DNA"/>
</dbReference>
<reference evidence="2" key="2">
    <citation type="submission" date="2014-06" db="EMBL/GenBank/DDBJ databases">
        <title>The complete genome of Blastobotrys (Arxula) adeninivorans LS3 - a yeast of biotechnological interest.</title>
        <authorList>
            <person name="Kunze G."/>
            <person name="Gaillardin C."/>
            <person name="Czernicka M."/>
            <person name="Durrens P."/>
            <person name="Martin T."/>
            <person name="Boer E."/>
            <person name="Gabaldon T."/>
            <person name="Cruz J."/>
            <person name="Talla E."/>
            <person name="Marck C."/>
            <person name="Goffeau A."/>
            <person name="Barbe V."/>
            <person name="Baret P."/>
            <person name="Baronian K."/>
            <person name="Beier S."/>
            <person name="Bleykasten C."/>
            <person name="Bode R."/>
            <person name="Casaregola S."/>
            <person name="Despons L."/>
            <person name="Fairhead C."/>
            <person name="Giersberg M."/>
            <person name="Gierski P."/>
            <person name="Hahnel U."/>
            <person name="Hartmann A."/>
            <person name="Jankowska D."/>
            <person name="Jubin C."/>
            <person name="Jung P."/>
            <person name="Lafontaine I."/>
            <person name="Leh-Louis V."/>
            <person name="Lemaire M."/>
            <person name="Marcet-Houben M."/>
            <person name="Mascher M."/>
            <person name="Morel G."/>
            <person name="Richard G.-F."/>
            <person name="Riechen J."/>
            <person name="Sacerdot C."/>
            <person name="Sarkar A."/>
            <person name="Savel G."/>
            <person name="Schacherer J."/>
            <person name="Sherman D."/>
            <person name="Straub M.-L."/>
            <person name="Stein N."/>
            <person name="Thierry A."/>
            <person name="Trautwein-Schult A."/>
            <person name="Westhof E."/>
            <person name="Worch S."/>
            <person name="Dujon B."/>
            <person name="Souciet J.-L."/>
            <person name="Wincker P."/>
            <person name="Scholz U."/>
            <person name="Neuveglise N."/>
        </authorList>
    </citation>
    <scope>NUCLEOTIDE SEQUENCE</scope>
    <source>
        <strain evidence="2">LS3</strain>
    </source>
</reference>
<protein>
    <submittedName>
        <fullName evidence="2">ARAD1A15444p</fullName>
    </submittedName>
</protein>
<keyword evidence="1" id="KW-1133">Transmembrane helix</keyword>